<dbReference type="AlphaFoldDB" id="A0AB36J4U8"/>
<reference evidence="1 2" key="1">
    <citation type="submission" date="2016-10" db="EMBL/GenBank/DDBJ databases">
        <title>Paenibacillus species isolates.</title>
        <authorList>
            <person name="Beno S.M."/>
        </authorList>
    </citation>
    <scope>NUCLEOTIDE SEQUENCE [LARGE SCALE GENOMIC DNA]</scope>
    <source>
        <strain evidence="1 2">FSL H7-0918</strain>
    </source>
</reference>
<dbReference type="InterPro" id="IPR010982">
    <property type="entry name" value="Lambda_DNA-bd_dom_sf"/>
</dbReference>
<name>A0AB36J4U8_9BACL</name>
<dbReference type="CDD" id="cd00093">
    <property type="entry name" value="HTH_XRE"/>
    <property type="match status" value="1"/>
</dbReference>
<accession>A0AB36J4U8</accession>
<dbReference type="Proteomes" id="UP000187323">
    <property type="component" value="Unassembled WGS sequence"/>
</dbReference>
<evidence type="ECO:0000313" key="1">
    <source>
        <dbReference type="EMBL" id="OME09725.1"/>
    </source>
</evidence>
<dbReference type="GO" id="GO:0003677">
    <property type="term" value="F:DNA binding"/>
    <property type="evidence" value="ECO:0007669"/>
    <property type="project" value="InterPro"/>
</dbReference>
<dbReference type="InterPro" id="IPR001387">
    <property type="entry name" value="Cro/C1-type_HTH"/>
</dbReference>
<proteinExistence type="predicted"/>
<comment type="caution">
    <text evidence="1">The sequence shown here is derived from an EMBL/GenBank/DDBJ whole genome shotgun (WGS) entry which is preliminary data.</text>
</comment>
<sequence>MIRSFRGNCLLQSILNSQEMTPAEFARRSGWSSRMVYYWCDNSKPMSVEAMHTASLILGVPMEALYTWKVVEKD</sequence>
<dbReference type="EMBL" id="MPTO01000058">
    <property type="protein sequence ID" value="OME09725.1"/>
    <property type="molecule type" value="Genomic_DNA"/>
</dbReference>
<protein>
    <submittedName>
        <fullName evidence="1">Transcriptional regulator</fullName>
    </submittedName>
</protein>
<organism evidence="1 2">
    <name type="scientific">Paenibacillus odorifer</name>
    <dbReference type="NCBI Taxonomy" id="189426"/>
    <lineage>
        <taxon>Bacteria</taxon>
        <taxon>Bacillati</taxon>
        <taxon>Bacillota</taxon>
        <taxon>Bacilli</taxon>
        <taxon>Bacillales</taxon>
        <taxon>Paenibacillaceae</taxon>
        <taxon>Paenibacillus</taxon>
    </lineage>
</organism>
<gene>
    <name evidence="1" type="ORF">BSK47_31835</name>
</gene>
<dbReference type="SUPFAM" id="SSF47413">
    <property type="entry name" value="lambda repressor-like DNA-binding domains"/>
    <property type="match status" value="1"/>
</dbReference>
<evidence type="ECO:0000313" key="2">
    <source>
        <dbReference type="Proteomes" id="UP000187323"/>
    </source>
</evidence>
<dbReference type="RefSeq" id="WP_076139039.1">
    <property type="nucleotide sequence ID" value="NZ_MKQL01000024.1"/>
</dbReference>